<dbReference type="EMBL" id="CAHIKZ030001046">
    <property type="protein sequence ID" value="CAE1250578.1"/>
    <property type="molecule type" value="Genomic_DNA"/>
</dbReference>
<dbReference type="Proteomes" id="UP000597762">
    <property type="component" value="Unassembled WGS sequence"/>
</dbReference>
<feature type="transmembrane region" description="Helical" evidence="1">
    <location>
        <begin position="239"/>
        <end position="268"/>
    </location>
</feature>
<organism evidence="2 3">
    <name type="scientific">Acanthosepion pharaonis</name>
    <name type="common">Pharaoh cuttlefish</name>
    <name type="synonym">Sepia pharaonis</name>
    <dbReference type="NCBI Taxonomy" id="158019"/>
    <lineage>
        <taxon>Eukaryota</taxon>
        <taxon>Metazoa</taxon>
        <taxon>Spiralia</taxon>
        <taxon>Lophotrochozoa</taxon>
        <taxon>Mollusca</taxon>
        <taxon>Cephalopoda</taxon>
        <taxon>Coleoidea</taxon>
        <taxon>Decapodiformes</taxon>
        <taxon>Sepiida</taxon>
        <taxon>Sepiina</taxon>
        <taxon>Sepiidae</taxon>
        <taxon>Acanthosepion</taxon>
    </lineage>
</organism>
<comment type="caution">
    <text evidence="2">The sequence shown here is derived from an EMBL/GenBank/DDBJ whole genome shotgun (WGS) entry which is preliminary data.</text>
</comment>
<proteinExistence type="predicted"/>
<reference evidence="2" key="1">
    <citation type="submission" date="2021-01" db="EMBL/GenBank/DDBJ databases">
        <authorList>
            <person name="Li R."/>
            <person name="Bekaert M."/>
        </authorList>
    </citation>
    <scope>NUCLEOTIDE SEQUENCE</scope>
    <source>
        <strain evidence="2">Farmed</strain>
    </source>
</reference>
<feature type="transmembrane region" description="Helical" evidence="1">
    <location>
        <begin position="108"/>
        <end position="125"/>
    </location>
</feature>
<feature type="transmembrane region" description="Helical" evidence="1">
    <location>
        <begin position="6"/>
        <end position="28"/>
    </location>
</feature>
<name>A0A812BX70_ACAPH</name>
<keyword evidence="1" id="KW-1133">Transmembrane helix</keyword>
<sequence>MTLSLFVFYLSFLSYTSYSLFLSFSRFLYLFHSRFITLGSFFDLSLSSFPFSPSLDFPHSFSLSLTRCILSLSLSLCRSGLPLCFLSLLILSLSLSLCSPLFISLSLWLLSSFLFISHLALSLFLSPPSLSLARLSSFTCIFLFILHLFHFLLLYRCLPLSFFRFALFSTLYCRLSSTFSSHIPQSLSLSLCFCLSLQSAASLPLLSAVLFSTFDHSSLCFFSEYIFSLFTDFPLSPSFFLSFFLSFFFLSFSAIIFLSSFSLTYNYLYFFLPLSPPLSLYRFIFVLFFSLLYSLSRCILLTLFAMLSLIFLSSTLIFFFISLYSFGISFSLLFFQPSPTCFLISNSFCLLISCIFNSTSLYLFFTILPLTNCTYFSLPHCLSLIL</sequence>
<feature type="transmembrane region" description="Helical" evidence="1">
    <location>
        <begin position="132"/>
        <end position="152"/>
    </location>
</feature>
<keyword evidence="1" id="KW-0472">Membrane</keyword>
<feature type="transmembrane region" description="Helical" evidence="1">
    <location>
        <begin position="280"/>
        <end position="310"/>
    </location>
</feature>
<feature type="transmembrane region" description="Helical" evidence="1">
    <location>
        <begin position="347"/>
        <end position="368"/>
    </location>
</feature>
<evidence type="ECO:0000256" key="1">
    <source>
        <dbReference type="SAM" id="Phobius"/>
    </source>
</evidence>
<accession>A0A812BX70</accession>
<keyword evidence="1" id="KW-0812">Transmembrane</keyword>
<evidence type="ECO:0000313" key="2">
    <source>
        <dbReference type="EMBL" id="CAE1250578.1"/>
    </source>
</evidence>
<keyword evidence="3" id="KW-1185">Reference proteome</keyword>
<gene>
    <name evidence="2" type="ORF">SPHA_27200</name>
</gene>
<evidence type="ECO:0000313" key="3">
    <source>
        <dbReference type="Proteomes" id="UP000597762"/>
    </source>
</evidence>
<dbReference type="AlphaFoldDB" id="A0A812BX70"/>
<protein>
    <submittedName>
        <fullName evidence="2">Uncharacterized protein</fullName>
    </submittedName>
</protein>